<protein>
    <submittedName>
        <fullName evidence="3">DUF4166 domain-containing protein</fullName>
    </submittedName>
</protein>
<sequence length="542" mass="58364">MSRILLIGGYGGFGARLARRLAGRGHRVIVAGRSMERAAAFSATLPGAEPLVADRTNGIGLAMARERPDLVIDAAGPFQGSGHTVPEACIAMRIPYLDLADARDFVCGIGALDKDARRAGVPVISGASSVPALSGAVVRELAAGMARVDRVEMAISASNRASAGPSVAAAILSYVGRPVKLWRGRRWATGWGWQEMRRQDFLLPDGTGLRGRLTGIADVPDHAILPEALPGRPAVTFRAGTELGFQMRTLWLASWPVRWGWIASLTKLRGLLMPLYRATLRFGGDRSAMHVTLSGEAEGRAVERRWTLVASNGDGPEIPVLAAELLAEAMLAGRVAPGARHAGDELTLEAFAPLFAALAIRHATAERALPAPLYARILGDRFAALPPLVRAMHQVSSDHGARGEGTVRRGTSPAARMLAAMMGMPPAGTVPLHVHFTEADGRERWTRDFGGHRFTSELSARRGRAIERFGPLRFAFDLPADADGLRMEFAGWSAFGLPLPRWAGPRITAREWQEDGRFRFEVTVRMPLIGEVVGYSGWLEVD</sequence>
<feature type="domain" description="Saccharopine dehydrogenase NADP binding" evidence="1">
    <location>
        <begin position="4"/>
        <end position="101"/>
    </location>
</feature>
<evidence type="ECO:0000313" key="3">
    <source>
        <dbReference type="EMBL" id="MFD0947299.1"/>
    </source>
</evidence>
<gene>
    <name evidence="3" type="ORF">ACFQ1E_13195</name>
</gene>
<evidence type="ECO:0000259" key="1">
    <source>
        <dbReference type="Pfam" id="PF03435"/>
    </source>
</evidence>
<dbReference type="Pfam" id="PF13761">
    <property type="entry name" value="DUF4166"/>
    <property type="match status" value="1"/>
</dbReference>
<dbReference type="SUPFAM" id="SSF51735">
    <property type="entry name" value="NAD(P)-binding Rossmann-fold domains"/>
    <property type="match status" value="1"/>
</dbReference>
<dbReference type="PANTHER" id="PTHR43796:SF2">
    <property type="entry name" value="CARBOXYNORSPERMIDINE SYNTHASE"/>
    <property type="match status" value="1"/>
</dbReference>
<accession>A0ABW3H7L8</accession>
<dbReference type="EMBL" id="JBHTJG010000006">
    <property type="protein sequence ID" value="MFD0947299.1"/>
    <property type="molecule type" value="Genomic_DNA"/>
</dbReference>
<dbReference type="RefSeq" id="WP_264944943.1">
    <property type="nucleotide sequence ID" value="NZ_JAPDRA010000006.1"/>
</dbReference>
<dbReference type="PANTHER" id="PTHR43796">
    <property type="entry name" value="CARBOXYNORSPERMIDINE SYNTHASE"/>
    <property type="match status" value="1"/>
</dbReference>
<dbReference type="Gene3D" id="3.40.50.720">
    <property type="entry name" value="NAD(P)-binding Rossmann-like Domain"/>
    <property type="match status" value="1"/>
</dbReference>
<dbReference type="InterPro" id="IPR025311">
    <property type="entry name" value="DUF4166"/>
</dbReference>
<keyword evidence="4" id="KW-1185">Reference proteome</keyword>
<dbReference type="InterPro" id="IPR036291">
    <property type="entry name" value="NAD(P)-bd_dom_sf"/>
</dbReference>
<evidence type="ECO:0000259" key="2">
    <source>
        <dbReference type="Pfam" id="PF13761"/>
    </source>
</evidence>
<evidence type="ECO:0000313" key="4">
    <source>
        <dbReference type="Proteomes" id="UP001596977"/>
    </source>
</evidence>
<dbReference type="Proteomes" id="UP001596977">
    <property type="component" value="Unassembled WGS sequence"/>
</dbReference>
<feature type="domain" description="DUF4166" evidence="2">
    <location>
        <begin position="385"/>
        <end position="539"/>
    </location>
</feature>
<comment type="caution">
    <text evidence="3">The sequence shown here is derived from an EMBL/GenBank/DDBJ whole genome shotgun (WGS) entry which is preliminary data.</text>
</comment>
<reference evidence="4" key="1">
    <citation type="journal article" date="2019" name="Int. J. Syst. Evol. Microbiol.">
        <title>The Global Catalogue of Microorganisms (GCM) 10K type strain sequencing project: providing services to taxonomists for standard genome sequencing and annotation.</title>
        <authorList>
            <consortium name="The Broad Institute Genomics Platform"/>
            <consortium name="The Broad Institute Genome Sequencing Center for Infectious Disease"/>
            <person name="Wu L."/>
            <person name="Ma J."/>
        </authorList>
    </citation>
    <scope>NUCLEOTIDE SEQUENCE [LARGE SCALE GENOMIC DNA]</scope>
    <source>
        <strain evidence="4">CCUG 62982</strain>
    </source>
</reference>
<organism evidence="3 4">
    <name type="scientific">Sphingomonas canadensis</name>
    <dbReference type="NCBI Taxonomy" id="1219257"/>
    <lineage>
        <taxon>Bacteria</taxon>
        <taxon>Pseudomonadati</taxon>
        <taxon>Pseudomonadota</taxon>
        <taxon>Alphaproteobacteria</taxon>
        <taxon>Sphingomonadales</taxon>
        <taxon>Sphingomonadaceae</taxon>
        <taxon>Sphingomonas</taxon>
    </lineage>
</organism>
<proteinExistence type="predicted"/>
<name>A0ABW3H7L8_9SPHN</name>
<dbReference type="InterPro" id="IPR005097">
    <property type="entry name" value="Sacchrp_dh_NADP-bd"/>
</dbReference>
<dbReference type="Pfam" id="PF03435">
    <property type="entry name" value="Sacchrp_dh_NADP"/>
    <property type="match status" value="1"/>
</dbReference>